<evidence type="ECO:0000313" key="1">
    <source>
        <dbReference type="EMBL" id="MED3562389.1"/>
    </source>
</evidence>
<dbReference type="EMBL" id="JARMQG010000084">
    <property type="protein sequence ID" value="MED3562389.1"/>
    <property type="molecule type" value="Genomic_DNA"/>
</dbReference>
<keyword evidence="2" id="KW-1185">Reference proteome</keyword>
<reference evidence="1 2" key="1">
    <citation type="submission" date="2023-03" db="EMBL/GenBank/DDBJ databases">
        <title>Bacillus Genome Sequencing.</title>
        <authorList>
            <person name="Dunlap C."/>
        </authorList>
    </citation>
    <scope>NUCLEOTIDE SEQUENCE [LARGE SCALE GENOMIC DNA]</scope>
    <source>
        <strain evidence="1 2">B-14544</strain>
    </source>
</reference>
<dbReference type="Proteomes" id="UP001330749">
    <property type="component" value="Unassembled WGS sequence"/>
</dbReference>
<protein>
    <submittedName>
        <fullName evidence="1">Uncharacterized protein</fullName>
    </submittedName>
</protein>
<evidence type="ECO:0000313" key="2">
    <source>
        <dbReference type="Proteomes" id="UP001330749"/>
    </source>
</evidence>
<name>A0ABU6N832_9BACI</name>
<proteinExistence type="predicted"/>
<comment type="caution">
    <text evidence="1">The sequence shown here is derived from an EMBL/GenBank/DDBJ whole genome shotgun (WGS) entry which is preliminary data.</text>
</comment>
<sequence>MKILKITDEVFETYRTQVNGKENITRDQAERRLTRNVMEGMSVPPRSFLEALIGNEKYIFGNLHIIVRHGRVVRLFNHKGGKPYGGWYKDQKKHAELTKQLGII</sequence>
<dbReference type="RefSeq" id="WP_327967311.1">
    <property type="nucleotide sequence ID" value="NZ_JARMQG010000084.1"/>
</dbReference>
<accession>A0ABU6N832</accession>
<gene>
    <name evidence="1" type="ORF">P4447_07965</name>
</gene>
<organism evidence="1 2">
    <name type="scientific">Bacillus xiapuensis</name>
    <dbReference type="NCBI Taxonomy" id="2014075"/>
    <lineage>
        <taxon>Bacteria</taxon>
        <taxon>Bacillati</taxon>
        <taxon>Bacillota</taxon>
        <taxon>Bacilli</taxon>
        <taxon>Bacillales</taxon>
        <taxon>Bacillaceae</taxon>
        <taxon>Bacillus</taxon>
    </lineage>
</organism>